<dbReference type="GO" id="GO:0005886">
    <property type="term" value="C:plasma membrane"/>
    <property type="evidence" value="ECO:0007669"/>
    <property type="project" value="UniProtKB-SubCell"/>
</dbReference>
<gene>
    <name evidence="13" type="primary">ND4</name>
</gene>
<evidence type="ECO:0000313" key="13">
    <source>
        <dbReference type="EMBL" id="AKP19681.1"/>
    </source>
</evidence>
<keyword evidence="6 11" id="KW-0812">Transmembrane</keyword>
<feature type="transmembrane region" description="Helical" evidence="11">
    <location>
        <begin position="345"/>
        <end position="368"/>
    </location>
</feature>
<dbReference type="PANTHER" id="PTHR42682:SF4">
    <property type="entry name" value="NADH-UBIQUINONE_PLASTOQUINONE"/>
    <property type="match status" value="1"/>
</dbReference>
<comment type="subcellular location">
    <subcellularLocation>
        <location evidence="1">Cell membrane</location>
        <topology evidence="1">Multi-pass membrane protein</topology>
    </subcellularLocation>
    <subcellularLocation>
        <location evidence="11">Mitochondrion membrane</location>
        <topology evidence="11">Multi-pass membrane protein</topology>
    </subcellularLocation>
</comment>
<keyword evidence="11" id="KW-0830">Ubiquinone</keyword>
<feature type="transmembrane region" description="Helical" evidence="11">
    <location>
        <begin position="88"/>
        <end position="107"/>
    </location>
</feature>
<feature type="domain" description="NADH:quinone oxidoreductase/Mrp antiporter transmembrane" evidence="12">
    <location>
        <begin position="86"/>
        <end position="350"/>
    </location>
</feature>
<comment type="catalytic activity">
    <reaction evidence="10 11">
        <text>a ubiquinone + NADH + 5 H(+)(in) = a ubiquinol + NAD(+) + 4 H(+)(out)</text>
        <dbReference type="Rhea" id="RHEA:29091"/>
        <dbReference type="Rhea" id="RHEA-COMP:9565"/>
        <dbReference type="Rhea" id="RHEA-COMP:9566"/>
        <dbReference type="ChEBI" id="CHEBI:15378"/>
        <dbReference type="ChEBI" id="CHEBI:16389"/>
        <dbReference type="ChEBI" id="CHEBI:17976"/>
        <dbReference type="ChEBI" id="CHEBI:57540"/>
        <dbReference type="ChEBI" id="CHEBI:57945"/>
        <dbReference type="EC" id="7.1.1.2"/>
    </reaction>
</comment>
<geneLocation type="mitochondrion" evidence="13"/>
<evidence type="ECO:0000256" key="1">
    <source>
        <dbReference type="ARBA" id="ARBA00004651"/>
    </source>
</evidence>
<feature type="transmembrane region" description="Helical" evidence="11">
    <location>
        <begin position="216"/>
        <end position="234"/>
    </location>
</feature>
<dbReference type="Pfam" id="PF00361">
    <property type="entry name" value="Proton_antipo_M"/>
    <property type="match status" value="1"/>
</dbReference>
<dbReference type="EMBL" id="KP780992">
    <property type="protein sequence ID" value="AKP19681.1"/>
    <property type="molecule type" value="Genomic_DNA"/>
</dbReference>
<dbReference type="RefSeq" id="YP_009309694.1">
    <property type="nucleotide sequence ID" value="NC_031438.1"/>
</dbReference>
<keyword evidence="8" id="KW-0560">Oxidoreductase</keyword>
<feature type="transmembrane region" description="Helical" evidence="11">
    <location>
        <begin position="308"/>
        <end position="333"/>
    </location>
</feature>
<evidence type="ECO:0000256" key="4">
    <source>
        <dbReference type="ARBA" id="ARBA00021006"/>
    </source>
</evidence>
<dbReference type="InterPro" id="IPR001750">
    <property type="entry name" value="ND/Mrp_TM"/>
</dbReference>
<feature type="transmembrane region" description="Helical" evidence="11">
    <location>
        <begin position="267"/>
        <end position="288"/>
    </location>
</feature>
<sequence length="401" mass="45260">MILWQIFPLSLFLLLCLVLVSFLNGCNSYLIINDYISLDSFGLCLSLIPLFSVLSLIVLIYNDLSNINILLIMLSAISSIICFNCNNFIVFFLSYELSIIFLLFSLFTGSPYSERGLAGWYFLGYLIIGGIPLLLLCIYNSLNNGFMSFNSSELINYLLFILFITKVPLFPFHGWLPIVHAEANSYVSIMLSGYIMKLGVLGIVRLFGTSGDLLKLYLIIFFIASCYFLITSVIELDNKRWLAFLSLGHISVGVLGVLSIPHSNDYLIGSFSLGHGLSVIFLFHYFNVQSNLIGSRNWVIMLNNNNSGMIWVVILGLLSLIAFPPSILFFNEVIIFISNITCNSVLYIFYIYILIGVIAPICILSLILSRLSDSSSFNCYNINYLILFCVMVIFYLYFVIL</sequence>
<dbReference type="CTD" id="4538"/>
<evidence type="ECO:0000256" key="10">
    <source>
        <dbReference type="ARBA" id="ARBA00049551"/>
    </source>
</evidence>
<feature type="transmembrane region" description="Helical" evidence="11">
    <location>
        <begin position="380"/>
        <end position="400"/>
    </location>
</feature>
<keyword evidence="5" id="KW-1003">Cell membrane</keyword>
<dbReference type="GeneID" id="29294484"/>
<dbReference type="GO" id="GO:0016491">
    <property type="term" value="F:oxidoreductase activity"/>
    <property type="evidence" value="ECO:0007669"/>
    <property type="project" value="UniProtKB-KW"/>
</dbReference>
<feature type="transmembrane region" description="Helical" evidence="11">
    <location>
        <begin position="119"/>
        <end position="142"/>
    </location>
</feature>
<evidence type="ECO:0000256" key="2">
    <source>
        <dbReference type="ARBA" id="ARBA00009025"/>
    </source>
</evidence>
<dbReference type="PRINTS" id="PR01437">
    <property type="entry name" value="NUOXDRDTASE4"/>
</dbReference>
<dbReference type="GO" id="GO:0008137">
    <property type="term" value="F:NADH dehydrogenase (ubiquinone) activity"/>
    <property type="evidence" value="ECO:0007669"/>
    <property type="project" value="UniProtKB-UniRule"/>
</dbReference>
<keyword evidence="9 11" id="KW-0472">Membrane</keyword>
<dbReference type="PANTHER" id="PTHR42682">
    <property type="entry name" value="HYDROGENASE-4 COMPONENT F"/>
    <property type="match status" value="1"/>
</dbReference>
<keyword evidence="11" id="KW-0520">NAD</keyword>
<keyword evidence="11" id="KW-0679">Respiratory chain</keyword>
<keyword evidence="11" id="KW-0249">Electron transport</keyword>
<keyword evidence="7 11" id="KW-1133">Transmembrane helix</keyword>
<dbReference type="AlphaFoldDB" id="A0A1C8CJD9"/>
<evidence type="ECO:0000256" key="6">
    <source>
        <dbReference type="ARBA" id="ARBA00022692"/>
    </source>
</evidence>
<dbReference type="GO" id="GO:0042773">
    <property type="term" value="P:ATP synthesis coupled electron transport"/>
    <property type="evidence" value="ECO:0007669"/>
    <property type="project" value="InterPro"/>
</dbReference>
<organism evidence="13">
    <name type="scientific">Gyrodactylus parvae</name>
    <dbReference type="NCBI Taxonomy" id="430758"/>
    <lineage>
        <taxon>Eukaryota</taxon>
        <taxon>Metazoa</taxon>
        <taxon>Spiralia</taxon>
        <taxon>Lophotrochozoa</taxon>
        <taxon>Platyhelminthes</taxon>
        <taxon>Monogenea</taxon>
        <taxon>Monopisthocotylea</taxon>
        <taxon>Gyrodactylidea</taxon>
        <taxon>Gyrodactylidae</taxon>
        <taxon>Gyrodactylus</taxon>
    </lineage>
</organism>
<evidence type="ECO:0000256" key="9">
    <source>
        <dbReference type="ARBA" id="ARBA00023136"/>
    </source>
</evidence>
<evidence type="ECO:0000256" key="5">
    <source>
        <dbReference type="ARBA" id="ARBA00022475"/>
    </source>
</evidence>
<reference evidence="13" key="1">
    <citation type="journal article" date="2016" name="J. Fish Dis.">
        <title>Comparative analyses within Gyrodactylus (Platyhelminthes: Monogenea) mitochondrial genomes and conserved polymerase chain reaction primers for gyrodactylid mitochondrial DNA.</title>
        <authorList>
            <person name="Ye F."/>
            <person name="Easy R.H."/>
            <person name="King S.D."/>
            <person name="Cone D.K."/>
            <person name="You P."/>
        </authorList>
    </citation>
    <scope>NUCLEOTIDE SEQUENCE</scope>
</reference>
<proteinExistence type="inferred from homology"/>
<dbReference type="InterPro" id="IPR052175">
    <property type="entry name" value="ComplexI-like_HydComp"/>
</dbReference>
<feature type="transmembrane region" description="Helical" evidence="11">
    <location>
        <begin position="185"/>
        <end position="204"/>
    </location>
</feature>
<dbReference type="InterPro" id="IPR003918">
    <property type="entry name" value="NADH_UbQ_OxRdtase"/>
</dbReference>
<keyword evidence="11 13" id="KW-0496">Mitochondrion</keyword>
<evidence type="ECO:0000259" key="12">
    <source>
        <dbReference type="Pfam" id="PF00361"/>
    </source>
</evidence>
<comment type="function">
    <text evidence="11">Core subunit of the mitochondrial membrane respiratory chain NADH dehydrogenase (Complex I) which catalyzes electron transfer from NADH through the respiratory chain, using ubiquinone as an electron acceptor. Essential for the catalytic activity and assembly of complex I.</text>
</comment>
<accession>A0A1C8CJD9</accession>
<feature type="transmembrane region" description="Helical" evidence="11">
    <location>
        <begin position="38"/>
        <end position="61"/>
    </location>
</feature>
<evidence type="ECO:0000256" key="11">
    <source>
        <dbReference type="RuleBase" id="RU003297"/>
    </source>
</evidence>
<keyword evidence="11" id="KW-0813">Transport</keyword>
<feature type="transmembrane region" description="Helical" evidence="11">
    <location>
        <begin position="6"/>
        <end position="26"/>
    </location>
</feature>
<feature type="transmembrane region" description="Helical" evidence="11">
    <location>
        <begin position="154"/>
        <end position="173"/>
    </location>
</feature>
<name>A0A1C8CJD9_9PLAT</name>
<evidence type="ECO:0000256" key="7">
    <source>
        <dbReference type="ARBA" id="ARBA00022989"/>
    </source>
</evidence>
<evidence type="ECO:0000256" key="8">
    <source>
        <dbReference type="ARBA" id="ARBA00023002"/>
    </source>
</evidence>
<comment type="similarity">
    <text evidence="2 11">Belongs to the complex I subunit 4 family.</text>
</comment>
<evidence type="ECO:0000256" key="3">
    <source>
        <dbReference type="ARBA" id="ARBA00012944"/>
    </source>
</evidence>
<protein>
    <recommendedName>
        <fullName evidence="4 11">NADH-ubiquinone oxidoreductase chain 4</fullName>
        <ecNumber evidence="3 11">7.1.1.2</ecNumber>
    </recommendedName>
</protein>
<dbReference type="EC" id="7.1.1.2" evidence="3 11"/>
<feature type="transmembrane region" description="Helical" evidence="11">
    <location>
        <begin position="67"/>
        <end position="83"/>
    </location>
</feature>
<dbReference type="GO" id="GO:0031966">
    <property type="term" value="C:mitochondrial membrane"/>
    <property type="evidence" value="ECO:0007669"/>
    <property type="project" value="UniProtKB-SubCell"/>
</dbReference>